<feature type="region of interest" description="Disordered" evidence="1">
    <location>
        <begin position="1"/>
        <end position="20"/>
    </location>
</feature>
<feature type="non-terminal residue" evidence="2">
    <location>
        <position position="20"/>
    </location>
</feature>
<proteinExistence type="predicted"/>
<evidence type="ECO:0000313" key="2">
    <source>
        <dbReference type="EMBL" id="CAA9581899.1"/>
    </source>
</evidence>
<gene>
    <name evidence="2" type="ORF">AVDCRST_MAG19-4110</name>
</gene>
<name>A0A6J4VQ29_9BACT</name>
<evidence type="ECO:0000256" key="1">
    <source>
        <dbReference type="SAM" id="MobiDB-lite"/>
    </source>
</evidence>
<accession>A0A6J4VQ29</accession>
<dbReference type="EMBL" id="CADCWL010000230">
    <property type="protein sequence ID" value="CAA9581899.1"/>
    <property type="molecule type" value="Genomic_DNA"/>
</dbReference>
<reference evidence="2" key="1">
    <citation type="submission" date="2020-02" db="EMBL/GenBank/DDBJ databases">
        <authorList>
            <person name="Meier V. D."/>
        </authorList>
    </citation>
    <scope>NUCLEOTIDE SEQUENCE</scope>
    <source>
        <strain evidence="2">AVDCRST_MAG19</strain>
    </source>
</reference>
<sequence length="20" mass="2282">GRRLTGSAHPLPLGRRRQRP</sequence>
<protein>
    <submittedName>
        <fullName evidence="2">Uncharacterized protein</fullName>
    </submittedName>
</protein>
<feature type="non-terminal residue" evidence="2">
    <location>
        <position position="1"/>
    </location>
</feature>
<dbReference type="AlphaFoldDB" id="A0A6J4VQ29"/>
<organism evidence="2">
    <name type="scientific">uncultured Thermomicrobiales bacterium</name>
    <dbReference type="NCBI Taxonomy" id="1645740"/>
    <lineage>
        <taxon>Bacteria</taxon>
        <taxon>Pseudomonadati</taxon>
        <taxon>Thermomicrobiota</taxon>
        <taxon>Thermomicrobia</taxon>
        <taxon>Thermomicrobiales</taxon>
        <taxon>environmental samples</taxon>
    </lineage>
</organism>